<sequence length="53" mass="6272">MSIRIEAYLEAENLLEECGCCGCLHPKDWYGDCRDDDNRYGDIEDYIERHNND</sequence>
<proteinExistence type="predicted"/>
<protein>
    <submittedName>
        <fullName evidence="1">Uncharacterized protein</fullName>
    </submittedName>
</protein>
<dbReference type="EMBL" id="LAZR01021967">
    <property type="protein sequence ID" value="KKL83487.1"/>
    <property type="molecule type" value="Genomic_DNA"/>
</dbReference>
<evidence type="ECO:0000313" key="1">
    <source>
        <dbReference type="EMBL" id="KKL83487.1"/>
    </source>
</evidence>
<organism evidence="1">
    <name type="scientific">marine sediment metagenome</name>
    <dbReference type="NCBI Taxonomy" id="412755"/>
    <lineage>
        <taxon>unclassified sequences</taxon>
        <taxon>metagenomes</taxon>
        <taxon>ecological metagenomes</taxon>
    </lineage>
</organism>
<comment type="caution">
    <text evidence="1">The sequence shown here is derived from an EMBL/GenBank/DDBJ whole genome shotgun (WGS) entry which is preliminary data.</text>
</comment>
<dbReference type="AlphaFoldDB" id="A0A0F9I7Y7"/>
<name>A0A0F9I7Y7_9ZZZZ</name>
<reference evidence="1" key="1">
    <citation type="journal article" date="2015" name="Nature">
        <title>Complex archaea that bridge the gap between prokaryotes and eukaryotes.</title>
        <authorList>
            <person name="Spang A."/>
            <person name="Saw J.H."/>
            <person name="Jorgensen S.L."/>
            <person name="Zaremba-Niedzwiedzka K."/>
            <person name="Martijn J."/>
            <person name="Lind A.E."/>
            <person name="van Eijk R."/>
            <person name="Schleper C."/>
            <person name="Guy L."/>
            <person name="Ettema T.J."/>
        </authorList>
    </citation>
    <scope>NUCLEOTIDE SEQUENCE</scope>
</reference>
<gene>
    <name evidence="1" type="ORF">LCGC14_1974160</name>
</gene>
<accession>A0A0F9I7Y7</accession>